<evidence type="ECO:0000313" key="1">
    <source>
        <dbReference type="EMBL" id="GCC22398.1"/>
    </source>
</evidence>
<accession>A0A401RW87</accession>
<proteinExistence type="predicted"/>
<dbReference type="AlphaFoldDB" id="A0A401RW87"/>
<gene>
    <name evidence="1" type="ORF">chiPu_0000785</name>
</gene>
<name>A0A401RW87_CHIPU</name>
<dbReference type="Proteomes" id="UP000287033">
    <property type="component" value="Unassembled WGS sequence"/>
</dbReference>
<comment type="caution">
    <text evidence="1">The sequence shown here is derived from an EMBL/GenBank/DDBJ whole genome shotgun (WGS) entry which is preliminary data.</text>
</comment>
<sequence length="95" mass="11337">MSQNSTARRTPRRQKPCGVTLVRLRERDQDYNSRLASRLNSRTRFRSKRNYVIVKAPRKGGEKPTQVLSARVVRQWLKQWILHPLEEKWVNLPIE</sequence>
<reference evidence="1 2" key="1">
    <citation type="journal article" date="2018" name="Nat. Ecol. Evol.">
        <title>Shark genomes provide insights into elasmobranch evolution and the origin of vertebrates.</title>
        <authorList>
            <person name="Hara Y"/>
            <person name="Yamaguchi K"/>
            <person name="Onimaru K"/>
            <person name="Kadota M"/>
            <person name="Koyanagi M"/>
            <person name="Keeley SD"/>
            <person name="Tatsumi K"/>
            <person name="Tanaka K"/>
            <person name="Motone F"/>
            <person name="Kageyama Y"/>
            <person name="Nozu R"/>
            <person name="Adachi N"/>
            <person name="Nishimura O"/>
            <person name="Nakagawa R"/>
            <person name="Tanegashima C"/>
            <person name="Kiyatake I"/>
            <person name="Matsumoto R"/>
            <person name="Murakumo K"/>
            <person name="Nishida K"/>
            <person name="Terakita A"/>
            <person name="Kuratani S"/>
            <person name="Sato K"/>
            <person name="Hyodo S Kuraku.S."/>
        </authorList>
    </citation>
    <scope>NUCLEOTIDE SEQUENCE [LARGE SCALE GENOMIC DNA]</scope>
</reference>
<protein>
    <submittedName>
        <fullName evidence="1">Uncharacterized protein</fullName>
    </submittedName>
</protein>
<organism evidence="1 2">
    <name type="scientific">Chiloscyllium punctatum</name>
    <name type="common">Brownbanded bambooshark</name>
    <name type="synonym">Hemiscyllium punctatum</name>
    <dbReference type="NCBI Taxonomy" id="137246"/>
    <lineage>
        <taxon>Eukaryota</taxon>
        <taxon>Metazoa</taxon>
        <taxon>Chordata</taxon>
        <taxon>Craniata</taxon>
        <taxon>Vertebrata</taxon>
        <taxon>Chondrichthyes</taxon>
        <taxon>Elasmobranchii</taxon>
        <taxon>Galeomorphii</taxon>
        <taxon>Galeoidea</taxon>
        <taxon>Orectolobiformes</taxon>
        <taxon>Hemiscylliidae</taxon>
        <taxon>Chiloscyllium</taxon>
    </lineage>
</organism>
<dbReference type="EMBL" id="BEZZ01000010">
    <property type="protein sequence ID" value="GCC22398.1"/>
    <property type="molecule type" value="Genomic_DNA"/>
</dbReference>
<evidence type="ECO:0000313" key="2">
    <source>
        <dbReference type="Proteomes" id="UP000287033"/>
    </source>
</evidence>
<keyword evidence="2" id="KW-1185">Reference proteome</keyword>